<dbReference type="AlphaFoldDB" id="A0A5E7SHV1"/>
<evidence type="ECO:0000313" key="2">
    <source>
        <dbReference type="Proteomes" id="UP000326611"/>
    </source>
</evidence>
<gene>
    <name evidence="1" type="ORF">PS918_02708</name>
</gene>
<evidence type="ECO:0000313" key="1">
    <source>
        <dbReference type="EMBL" id="VVP85227.1"/>
    </source>
</evidence>
<reference evidence="1 2" key="1">
    <citation type="submission" date="2019-09" db="EMBL/GenBank/DDBJ databases">
        <authorList>
            <person name="Chandra G."/>
            <person name="Truman W A."/>
        </authorList>
    </citation>
    <scope>NUCLEOTIDE SEQUENCE [LARGE SCALE GENOMIC DNA]</scope>
    <source>
        <strain evidence="1">PS918</strain>
    </source>
</reference>
<sequence length="82" mass="9383">MIRVTEIQGVKMNRPSRSMRKLLDSVATNNEAAALDVMRAAEQLQDEVLRQRLLNMIHRLNQDAHDLRMARDEIQGSSIKLA</sequence>
<protein>
    <submittedName>
        <fullName evidence="1">Uncharacterized protein</fullName>
    </submittedName>
</protein>
<dbReference type="Proteomes" id="UP000326611">
    <property type="component" value="Unassembled WGS sequence"/>
</dbReference>
<accession>A0A5E7SHV1</accession>
<organism evidence="1 2">
    <name type="scientific">Pseudomonas fluorescens</name>
    <dbReference type="NCBI Taxonomy" id="294"/>
    <lineage>
        <taxon>Bacteria</taxon>
        <taxon>Pseudomonadati</taxon>
        <taxon>Pseudomonadota</taxon>
        <taxon>Gammaproteobacteria</taxon>
        <taxon>Pseudomonadales</taxon>
        <taxon>Pseudomonadaceae</taxon>
        <taxon>Pseudomonas</taxon>
    </lineage>
</organism>
<name>A0A5E7SHV1_PSEFL</name>
<proteinExistence type="predicted"/>
<dbReference type="EMBL" id="CABVIY010000003">
    <property type="protein sequence ID" value="VVP85227.1"/>
    <property type="molecule type" value="Genomic_DNA"/>
</dbReference>